<evidence type="ECO:0000256" key="6">
    <source>
        <dbReference type="ARBA" id="ARBA00023136"/>
    </source>
</evidence>
<keyword evidence="6 7" id="KW-0472">Membrane</keyword>
<accession>A0A1M5LWE4</accession>
<dbReference type="GO" id="GO:0005886">
    <property type="term" value="C:plasma membrane"/>
    <property type="evidence" value="ECO:0007669"/>
    <property type="project" value="UniProtKB-SubCell"/>
</dbReference>
<keyword evidence="5 7" id="KW-1133">Transmembrane helix</keyword>
<dbReference type="Pfam" id="PF03601">
    <property type="entry name" value="Cons_hypoth698"/>
    <property type="match status" value="1"/>
</dbReference>
<name>A0A1M5LWE4_9BACT</name>
<evidence type="ECO:0000256" key="2">
    <source>
        <dbReference type="ARBA" id="ARBA00007977"/>
    </source>
</evidence>
<keyword evidence="3" id="KW-1003">Cell membrane</keyword>
<keyword evidence="4 7" id="KW-0812">Transmembrane</keyword>
<proteinExistence type="inferred from homology"/>
<dbReference type="InterPro" id="IPR018383">
    <property type="entry name" value="UPF0324_pro"/>
</dbReference>
<evidence type="ECO:0000313" key="9">
    <source>
        <dbReference type="Proteomes" id="UP000184041"/>
    </source>
</evidence>
<evidence type="ECO:0000256" key="3">
    <source>
        <dbReference type="ARBA" id="ARBA00022475"/>
    </source>
</evidence>
<evidence type="ECO:0000256" key="1">
    <source>
        <dbReference type="ARBA" id="ARBA00004651"/>
    </source>
</evidence>
<feature type="transmembrane region" description="Helical" evidence="7">
    <location>
        <begin position="137"/>
        <end position="158"/>
    </location>
</feature>
<sequence length="311" mass="33309">MDLTAVYKKGLFIILSLFCLTHWVGPPLALLLGIVLAVTIGNTFEKKSIDNMASWLLKASVVGLGFGMNFNDAVEVGKDGLVFTIIFIVSTLGLGYFLAKKLSIDSKTSTLISSGTAICGGSAIAAIAPVIDANNRQISAALGTVFILNSVALFIFPFVGDLLHLSQTQFGYWAAFAIHDTSSVVGAAASYGSTALSVATSVKLGRALWILPLTFVASLVYKVKSNKISIPYFIFLFVGATLLNTFVPSISEITVWIVPLAKQGLTFTLFLIGSGLTIKVVKRVGFRPLIKATILWICITIGSLWVIIMFR</sequence>
<dbReference type="PANTHER" id="PTHR30106">
    <property type="entry name" value="INNER MEMBRANE PROTEIN YEIH-RELATED"/>
    <property type="match status" value="1"/>
</dbReference>
<dbReference type="PANTHER" id="PTHR30106:SF1">
    <property type="entry name" value="UPF0324 MEMBRANE PROTEIN FN0533"/>
    <property type="match status" value="1"/>
</dbReference>
<comment type="subcellular location">
    <subcellularLocation>
        <location evidence="1">Cell membrane</location>
        <topology evidence="1">Multi-pass membrane protein</topology>
    </subcellularLocation>
</comment>
<feature type="transmembrane region" description="Helical" evidence="7">
    <location>
        <begin position="80"/>
        <end position="99"/>
    </location>
</feature>
<keyword evidence="9" id="KW-1185">Reference proteome</keyword>
<dbReference type="EMBL" id="FQUS01000046">
    <property type="protein sequence ID" value="SHG69326.1"/>
    <property type="molecule type" value="Genomic_DNA"/>
</dbReference>
<feature type="transmembrane region" description="Helical" evidence="7">
    <location>
        <begin position="204"/>
        <end position="221"/>
    </location>
</feature>
<dbReference type="STRING" id="1194090.SAMN05443144_1468"/>
<evidence type="ECO:0000256" key="4">
    <source>
        <dbReference type="ARBA" id="ARBA00022692"/>
    </source>
</evidence>
<protein>
    <submittedName>
        <fullName evidence="8">Conserved hypothetical integral membrane protein</fullName>
    </submittedName>
</protein>
<evidence type="ECO:0000256" key="5">
    <source>
        <dbReference type="ARBA" id="ARBA00022989"/>
    </source>
</evidence>
<feature type="transmembrane region" description="Helical" evidence="7">
    <location>
        <begin position="233"/>
        <end position="258"/>
    </location>
</feature>
<feature type="transmembrane region" description="Helical" evidence="7">
    <location>
        <begin position="293"/>
        <end position="310"/>
    </location>
</feature>
<dbReference type="AlphaFoldDB" id="A0A1M5LWE4"/>
<dbReference type="Proteomes" id="UP000184041">
    <property type="component" value="Unassembled WGS sequence"/>
</dbReference>
<feature type="transmembrane region" description="Helical" evidence="7">
    <location>
        <begin position="12"/>
        <end position="40"/>
    </location>
</feature>
<reference evidence="8 9" key="1">
    <citation type="submission" date="2016-11" db="EMBL/GenBank/DDBJ databases">
        <authorList>
            <person name="Jaros S."/>
            <person name="Januszkiewicz K."/>
            <person name="Wedrychowicz H."/>
        </authorList>
    </citation>
    <scope>NUCLEOTIDE SEQUENCE [LARGE SCALE GENOMIC DNA]</scope>
    <source>
        <strain evidence="8 9">DSM 21986</strain>
    </source>
</reference>
<feature type="transmembrane region" description="Helical" evidence="7">
    <location>
        <begin position="264"/>
        <end position="281"/>
    </location>
</feature>
<dbReference type="OrthoDB" id="9811391at2"/>
<comment type="similarity">
    <text evidence="2">Belongs to the UPF0324 family.</text>
</comment>
<gene>
    <name evidence="8" type="ORF">SAMN05443144_1468</name>
</gene>
<evidence type="ECO:0000313" key="8">
    <source>
        <dbReference type="EMBL" id="SHG69326.1"/>
    </source>
</evidence>
<organism evidence="8 9">
    <name type="scientific">Fodinibius roseus</name>
    <dbReference type="NCBI Taxonomy" id="1194090"/>
    <lineage>
        <taxon>Bacteria</taxon>
        <taxon>Pseudomonadati</taxon>
        <taxon>Balneolota</taxon>
        <taxon>Balneolia</taxon>
        <taxon>Balneolales</taxon>
        <taxon>Balneolaceae</taxon>
        <taxon>Fodinibius</taxon>
    </lineage>
</organism>
<evidence type="ECO:0000256" key="7">
    <source>
        <dbReference type="SAM" id="Phobius"/>
    </source>
</evidence>
<feature type="transmembrane region" description="Helical" evidence="7">
    <location>
        <begin position="111"/>
        <end position="131"/>
    </location>
</feature>
<dbReference type="RefSeq" id="WP_073068702.1">
    <property type="nucleotide sequence ID" value="NZ_FQUS01000046.1"/>
</dbReference>